<dbReference type="GO" id="GO:0006351">
    <property type="term" value="P:DNA-templated transcription"/>
    <property type="evidence" value="ECO:0007669"/>
    <property type="project" value="InterPro"/>
</dbReference>
<dbReference type="PANTHER" id="PTHR46910">
    <property type="entry name" value="TRANSCRIPTION FACTOR PDR1"/>
    <property type="match status" value="1"/>
</dbReference>
<keyword evidence="5" id="KW-0812">Transmembrane</keyword>
<evidence type="ECO:0000313" key="8">
    <source>
        <dbReference type="Proteomes" id="UP000053593"/>
    </source>
</evidence>
<proteinExistence type="predicted"/>
<evidence type="ECO:0000256" key="5">
    <source>
        <dbReference type="SAM" id="Phobius"/>
    </source>
</evidence>
<dbReference type="OrthoDB" id="4456959at2759"/>
<evidence type="ECO:0000259" key="6">
    <source>
        <dbReference type="SMART" id="SM00906"/>
    </source>
</evidence>
<keyword evidence="5" id="KW-0472">Membrane</keyword>
<evidence type="ECO:0000313" key="7">
    <source>
        <dbReference type="EMBL" id="KIK55570.1"/>
    </source>
</evidence>
<dbReference type="HOGENOM" id="CLU_006019_1_0_1"/>
<dbReference type="GO" id="GO:0003700">
    <property type="term" value="F:DNA-binding transcription factor activity"/>
    <property type="evidence" value="ECO:0007669"/>
    <property type="project" value="InterPro"/>
</dbReference>
<feature type="transmembrane region" description="Helical" evidence="5">
    <location>
        <begin position="474"/>
        <end position="493"/>
    </location>
</feature>
<dbReference type="AlphaFoldDB" id="A0A0D0AY73"/>
<evidence type="ECO:0000256" key="3">
    <source>
        <dbReference type="ARBA" id="ARBA00023125"/>
    </source>
</evidence>
<keyword evidence="3" id="KW-0238">DNA-binding</keyword>
<dbReference type="PANTHER" id="PTHR46910:SF3">
    <property type="entry name" value="HALOTOLERANCE PROTEIN 9-RELATED"/>
    <property type="match status" value="1"/>
</dbReference>
<dbReference type="InterPro" id="IPR050987">
    <property type="entry name" value="AtrR-like"/>
</dbReference>
<dbReference type="SMART" id="SM00906">
    <property type="entry name" value="Fungal_trans"/>
    <property type="match status" value="1"/>
</dbReference>
<keyword evidence="5" id="KW-1133">Transmembrane helix</keyword>
<feature type="transmembrane region" description="Helical" evidence="5">
    <location>
        <begin position="552"/>
        <end position="571"/>
    </location>
</feature>
<organism evidence="7 8">
    <name type="scientific">Collybiopsis luxurians FD-317 M1</name>
    <dbReference type="NCBI Taxonomy" id="944289"/>
    <lineage>
        <taxon>Eukaryota</taxon>
        <taxon>Fungi</taxon>
        <taxon>Dikarya</taxon>
        <taxon>Basidiomycota</taxon>
        <taxon>Agaricomycotina</taxon>
        <taxon>Agaricomycetes</taxon>
        <taxon>Agaricomycetidae</taxon>
        <taxon>Agaricales</taxon>
        <taxon>Marasmiineae</taxon>
        <taxon>Omphalotaceae</taxon>
        <taxon>Collybiopsis</taxon>
        <taxon>Collybiopsis luxurians</taxon>
    </lineage>
</organism>
<name>A0A0D0AY73_9AGAR</name>
<dbReference type="GO" id="GO:0003677">
    <property type="term" value="F:DNA binding"/>
    <property type="evidence" value="ECO:0007669"/>
    <property type="project" value="UniProtKB-KW"/>
</dbReference>
<dbReference type="CDD" id="cd12148">
    <property type="entry name" value="fungal_TF_MHR"/>
    <property type="match status" value="1"/>
</dbReference>
<evidence type="ECO:0000256" key="2">
    <source>
        <dbReference type="ARBA" id="ARBA00022723"/>
    </source>
</evidence>
<keyword evidence="2" id="KW-0479">Metal-binding</keyword>
<dbReference type="Pfam" id="PF04082">
    <property type="entry name" value="Fungal_trans"/>
    <property type="match status" value="1"/>
</dbReference>
<gene>
    <name evidence="7" type="ORF">GYMLUDRAFT_175457</name>
</gene>
<dbReference type="Proteomes" id="UP000053593">
    <property type="component" value="Unassembled WGS sequence"/>
</dbReference>
<feature type="domain" description="Xylanolytic transcriptional activator regulatory" evidence="6">
    <location>
        <begin position="245"/>
        <end position="318"/>
    </location>
</feature>
<comment type="subcellular location">
    <subcellularLocation>
        <location evidence="1">Nucleus</location>
    </subcellularLocation>
</comment>
<dbReference type="GO" id="GO:0008270">
    <property type="term" value="F:zinc ion binding"/>
    <property type="evidence" value="ECO:0007669"/>
    <property type="project" value="InterPro"/>
</dbReference>
<dbReference type="EMBL" id="KN834805">
    <property type="protein sequence ID" value="KIK55570.1"/>
    <property type="molecule type" value="Genomic_DNA"/>
</dbReference>
<accession>A0A0D0AY73</accession>
<sequence length="572" mass="65322">MLLDLALYSRGLEKELASLRSTASLRGEPAVALSSLVASDEDPPSRSQIDLDEAMADRLHGLSFSHYQGRHFGQSSHFMLLQSALDARDDLNGGQTEKISVDSKRSEFWDLKPWHAGLEYEPIPYEYPPDDLLESLVALYWEHFHDFYPLLHKPTFKESLAAKLHLYDRTFGSTVLAVCALASRHSDDPRVLYHNTTSKHSAGWKYFNQIEFVPKSFVDSPTVYSLQVYPLAVTFMHATHQAETAWVLIGPGIRLAQTIGVHRSGFGKGRDRKEVELWKRAYWQLILFDTATSMGLGRPRSSNTNDMDLELPTMCDDEYWETPNPDDTFKQPEATPSKLTFWIHYMKLMEIIGFAQRSIYAARRLDPWGPTTLSAAEWNQKAVMALDSALNKWIDALPDFLKYDPHRQESVFAHQSVMLYAGFYWAQMSVHRPFIPRPGQKSILTFPSLAICANAARACVHLLDGHHRRYKIRLAHLMPPIFSCAVVLLINLWRGIQSKISLNATKEMNDIQKCLDMLALYEDRYVEFFQGSMSEAEVYEKVRDGRSISVRVVVYTNFGPTVTVMLGTFYFL</sequence>
<evidence type="ECO:0000256" key="4">
    <source>
        <dbReference type="ARBA" id="ARBA00023242"/>
    </source>
</evidence>
<dbReference type="GO" id="GO:0005634">
    <property type="term" value="C:nucleus"/>
    <property type="evidence" value="ECO:0007669"/>
    <property type="project" value="UniProtKB-SubCell"/>
</dbReference>
<dbReference type="InterPro" id="IPR007219">
    <property type="entry name" value="XnlR_reg_dom"/>
</dbReference>
<keyword evidence="4" id="KW-0539">Nucleus</keyword>
<protein>
    <recommendedName>
        <fullName evidence="6">Xylanolytic transcriptional activator regulatory domain-containing protein</fullName>
    </recommendedName>
</protein>
<keyword evidence="8" id="KW-1185">Reference proteome</keyword>
<reference evidence="7 8" key="1">
    <citation type="submission" date="2014-04" db="EMBL/GenBank/DDBJ databases">
        <title>Evolutionary Origins and Diversification of the Mycorrhizal Mutualists.</title>
        <authorList>
            <consortium name="DOE Joint Genome Institute"/>
            <consortium name="Mycorrhizal Genomics Consortium"/>
            <person name="Kohler A."/>
            <person name="Kuo A."/>
            <person name="Nagy L.G."/>
            <person name="Floudas D."/>
            <person name="Copeland A."/>
            <person name="Barry K.W."/>
            <person name="Cichocki N."/>
            <person name="Veneault-Fourrey C."/>
            <person name="LaButti K."/>
            <person name="Lindquist E.A."/>
            <person name="Lipzen A."/>
            <person name="Lundell T."/>
            <person name="Morin E."/>
            <person name="Murat C."/>
            <person name="Riley R."/>
            <person name="Ohm R."/>
            <person name="Sun H."/>
            <person name="Tunlid A."/>
            <person name="Henrissat B."/>
            <person name="Grigoriev I.V."/>
            <person name="Hibbett D.S."/>
            <person name="Martin F."/>
        </authorList>
    </citation>
    <scope>NUCLEOTIDE SEQUENCE [LARGE SCALE GENOMIC DNA]</scope>
    <source>
        <strain evidence="7 8">FD-317 M1</strain>
    </source>
</reference>
<evidence type="ECO:0000256" key="1">
    <source>
        <dbReference type="ARBA" id="ARBA00004123"/>
    </source>
</evidence>